<dbReference type="GO" id="GO:0004553">
    <property type="term" value="F:hydrolase activity, hydrolyzing O-glycosyl compounds"/>
    <property type="evidence" value="ECO:0007669"/>
    <property type="project" value="UniProtKB-ARBA"/>
</dbReference>
<dbReference type="PANTHER" id="PTHR32208">
    <property type="entry name" value="SECRETED PROTEIN-RELATED"/>
    <property type="match status" value="1"/>
</dbReference>
<dbReference type="CDD" id="cd02851">
    <property type="entry name" value="E_set_GO_C"/>
    <property type="match status" value="1"/>
</dbReference>
<dbReference type="Gene3D" id="2.130.10.80">
    <property type="entry name" value="Galactose oxidase/kelch, beta-propeller"/>
    <property type="match status" value="1"/>
</dbReference>
<feature type="domain" description="Immunoglobulin" evidence="3">
    <location>
        <begin position="897"/>
        <end position="965"/>
    </location>
</feature>
<dbReference type="InterPro" id="IPR014756">
    <property type="entry name" value="Ig_E-set"/>
</dbReference>
<feature type="domain" description="Immunoglobulin" evidence="3">
    <location>
        <begin position="1462"/>
        <end position="1528"/>
    </location>
</feature>
<proteinExistence type="predicted"/>
<dbReference type="InterPro" id="IPR026444">
    <property type="entry name" value="Secre_tail"/>
</dbReference>
<dbReference type="Gene3D" id="2.60.40.10">
    <property type="entry name" value="Immunoglobulins"/>
    <property type="match status" value="1"/>
</dbReference>
<dbReference type="SUPFAM" id="SSF49899">
    <property type="entry name" value="Concanavalin A-like lectins/glucanases"/>
    <property type="match status" value="1"/>
</dbReference>
<reference evidence="4 5" key="1">
    <citation type="submission" date="2016-10" db="EMBL/GenBank/DDBJ databases">
        <authorList>
            <person name="de Groot N.N."/>
        </authorList>
    </citation>
    <scope>NUCLEOTIDE SEQUENCE [LARGE SCALE GENOMIC DNA]</scope>
    <source>
        <strain evidence="4 5">DSM 19886</strain>
    </source>
</reference>
<dbReference type="SUPFAM" id="SSF81296">
    <property type="entry name" value="E set domains"/>
    <property type="match status" value="1"/>
</dbReference>
<feature type="signal peptide" evidence="2">
    <location>
        <begin position="1"/>
        <end position="26"/>
    </location>
</feature>
<feature type="domain" description="Immunoglobulin" evidence="3">
    <location>
        <begin position="1550"/>
        <end position="1614"/>
    </location>
</feature>
<organism evidence="4 5">
    <name type="scientific">Kriegella aquimaris</name>
    <dbReference type="NCBI Taxonomy" id="192904"/>
    <lineage>
        <taxon>Bacteria</taxon>
        <taxon>Pseudomonadati</taxon>
        <taxon>Bacteroidota</taxon>
        <taxon>Flavobacteriia</taxon>
        <taxon>Flavobacteriales</taxon>
        <taxon>Flavobacteriaceae</taxon>
        <taxon>Kriegella</taxon>
    </lineage>
</organism>
<feature type="domain" description="Immunoglobulin" evidence="3">
    <location>
        <begin position="786"/>
        <end position="867"/>
    </location>
</feature>
<dbReference type="SMART" id="SM00409">
    <property type="entry name" value="IG"/>
    <property type="match status" value="6"/>
</dbReference>
<dbReference type="Pfam" id="PF18962">
    <property type="entry name" value="Por_Secre_tail"/>
    <property type="match status" value="1"/>
</dbReference>
<dbReference type="InterPro" id="IPR013783">
    <property type="entry name" value="Ig-like_fold"/>
</dbReference>
<dbReference type="GO" id="GO:0005975">
    <property type="term" value="P:carbohydrate metabolic process"/>
    <property type="evidence" value="ECO:0007669"/>
    <property type="project" value="UniProtKB-ARBA"/>
</dbReference>
<dbReference type="InterPro" id="IPR011043">
    <property type="entry name" value="Gal_Oxase/kelch_b-propeller"/>
</dbReference>
<dbReference type="InterPro" id="IPR037293">
    <property type="entry name" value="Gal_Oxidase_central_sf"/>
</dbReference>
<dbReference type="PANTHER" id="PTHR32208:SF56">
    <property type="entry name" value="GALACTOSE OXIDASE-RELATED"/>
    <property type="match status" value="1"/>
</dbReference>
<dbReference type="InterPro" id="IPR006652">
    <property type="entry name" value="Kelch_1"/>
</dbReference>
<feature type="domain" description="Immunoglobulin" evidence="3">
    <location>
        <begin position="1286"/>
        <end position="1354"/>
    </location>
</feature>
<dbReference type="SUPFAM" id="SSF50965">
    <property type="entry name" value="Galactose oxidase, central domain"/>
    <property type="match status" value="1"/>
</dbReference>
<evidence type="ECO:0000313" key="4">
    <source>
        <dbReference type="EMBL" id="SDL39440.1"/>
    </source>
</evidence>
<dbReference type="SMART" id="SM00612">
    <property type="entry name" value="Kelch"/>
    <property type="match status" value="2"/>
</dbReference>
<evidence type="ECO:0000256" key="2">
    <source>
        <dbReference type="SAM" id="SignalP"/>
    </source>
</evidence>
<dbReference type="InterPro" id="IPR013320">
    <property type="entry name" value="ConA-like_dom_sf"/>
</dbReference>
<dbReference type="OrthoDB" id="872573at2"/>
<dbReference type="RefSeq" id="WP_089885204.1">
    <property type="nucleotide sequence ID" value="NZ_FNGV01000001.1"/>
</dbReference>
<name>A0A1G9JPF7_9FLAO</name>
<evidence type="ECO:0000313" key="5">
    <source>
        <dbReference type="Proteomes" id="UP000199440"/>
    </source>
</evidence>
<feature type="chain" id="PRO_5011793182" evidence="2">
    <location>
        <begin position="27"/>
        <end position="1713"/>
    </location>
</feature>
<sequence length="1713" mass="182214">MRKNYLGHYFIPVFLFFITVTFSTQAQNQAQVGEWSDPIPFSIVPVAAANLPDGRLITWASKFRDSYTETEDGMTWTEIFDPFAGTDGQALGDFTSNTDHDMFCPGINNLPDGRILAAGGTSSERTSIYDPATGLWSVASDMNIRRGYQGNVTLADGSVFTLGGSWSESTAINGNKDAEQWSPETGWFLLPGIKGEDIYNANDLSLEERIYRVDNHLWLWQAPDGRIFHAGPSERMHWIDVSSGGSIIDAGPRGGDTYSMKGTTVMFDTGKILKVGGSRTYDKGTPAKNNSYVIDINTPTAQVTQAGNLAFERTMHNSTVLPNGQVLVTGGLDHAEVFSDTGAQLTAELFDPNTNTWETVAGMQTPRTYHSVAILLTDGRVFVGGGGLCDTTPGCVNHTDAEIYSPPYLFDGTGNLATRPTISAPDEEENYNTSITVTGTAGLQEFSLIRFSAVTHSTNNEQRRIPLTFTETAGNYSVNIPDRNILPPGYYMLFAMDANGVPSVAETIKIGSAIPLAVNPNLVAHYEFNEASGAALTDISGNNNDATIIEHNNSGTAIPLTQNYLGAPGIFGNAIELDGSEFDSNTILDIPYSASLEDTLDEITVMGWVYRNENGFNTGILSHDYPAMFFGFHNALYKWEFVTDNGQLSCYAGYVPPNTWVHIAATFNGTVAKLYANGIEVCSKTLPPGTEFNFDETKSFTSSGFYEQRTTPGQDGLPTRYNGSGITDEINGRIDELKIFRKALGAAAIEHEFQTGLASGAPDLIACAPGAITSQYQIGAAAVQTGEFVTVSEGADVILSAATSSSTYYITPPNADENTRVTAPPGIGSPNITPGALTLSNIQASDSGRYVLTTAEGCMSFITVLVSGSCDPGDTPIQAEWSLTGDDPYESAPAGVDGQINAAQGDKVRLSILPNGINFTVTYNGNQVYSGRGDYIIGVATPSNSGSYYLESEEGCAVIINLDVEEAVCDATTIKAQWSLNNGNTYFDAPDEQSVSINSTTGDNVRLSMVPDGVDFTIRHNNAEVYAGRGDYLLGVVDPTNSGDYIITTASGCTTTITLNVSDVVCDATTIRSQWSLDDGQSYFEAPNEQPITVAANTGNIVRLSMVPDGIDFTITFNGSQLYSGRGDYIFPNAVTPANSGDYIITSAQGCSTTLTLNVTDVVCDGNAIKAQWSLNDGQTYQVAPDETPITVAALTGDNVRLSMDPDGVIFTITYEGAQVYSGQGDFLLGVVDPSNSGNYIISSTEGCSTTLTLNVTDAACTGEDIRVEWSTDGGSSYDEAPDEKPIDATVDTGDTVLISMLPNGVDFTISLDGNQVYSGRTDFALGAVDFSNSGSYVITTVQGCSTTFNLNVNCPSGPFTPEYIIDGVAGSGETTIIAEAGTSIILGTIEDNVAFTISGPNGTTSNGDLDLGNIITTQAGEYVLTSAEGCTASLNIVVGDPCAPENFTPQYTIDGATDSGSGTITVSVGTPLILGLVQTNVSFTVTNPDGSVQNGMLDLGNVELENAGNYTFTSAGGCSAQITVVVEESCPADTFTPQYTVDGEAASGSTTITVPEGTPLILGLVQTDVNFTITRPDESINDGILDLGDLALAQNGTYIFTSEDGCTAQLAVVVEESGIDPDTDVELKDVRVYPNPTTDGKLSFELKEYMNEIIYLSFYDIYGKLILQNTVPANHGTDPEIDVSMLSQGIYVVEIARSNKDENTIKKIIKLR</sequence>
<dbReference type="Pfam" id="PF09118">
    <property type="entry name" value="GO-like_E_set"/>
    <property type="match status" value="1"/>
</dbReference>
<dbReference type="Gene3D" id="2.60.120.200">
    <property type="match status" value="1"/>
</dbReference>
<dbReference type="Pfam" id="PF13385">
    <property type="entry name" value="Laminin_G_3"/>
    <property type="match status" value="1"/>
</dbReference>
<dbReference type="InterPro" id="IPR015202">
    <property type="entry name" value="GO-like_E_set"/>
</dbReference>
<gene>
    <name evidence="4" type="ORF">SAMN04488514_101653</name>
</gene>
<dbReference type="EMBL" id="FNGV01000001">
    <property type="protein sequence ID" value="SDL39440.1"/>
    <property type="molecule type" value="Genomic_DNA"/>
</dbReference>
<dbReference type="NCBIfam" id="TIGR04183">
    <property type="entry name" value="Por_Secre_tail"/>
    <property type="match status" value="1"/>
</dbReference>
<evidence type="ECO:0000256" key="1">
    <source>
        <dbReference type="ARBA" id="ARBA00022729"/>
    </source>
</evidence>
<feature type="domain" description="Immunoglobulin" evidence="3">
    <location>
        <begin position="1189"/>
        <end position="1257"/>
    </location>
</feature>
<dbReference type="Proteomes" id="UP000199440">
    <property type="component" value="Unassembled WGS sequence"/>
</dbReference>
<protein>
    <submittedName>
        <fullName evidence="4">Por secretion system C-terminal sorting domain-containing protein</fullName>
    </submittedName>
</protein>
<evidence type="ECO:0000259" key="3">
    <source>
        <dbReference type="SMART" id="SM00409"/>
    </source>
</evidence>
<accession>A0A1G9JPF7</accession>
<dbReference type="InterPro" id="IPR003599">
    <property type="entry name" value="Ig_sub"/>
</dbReference>
<keyword evidence="5" id="KW-1185">Reference proteome</keyword>
<keyword evidence="1 2" id="KW-0732">Signal</keyword>
<dbReference type="STRING" id="192904.SAMN04488514_101653"/>